<comment type="caution">
    <text evidence="2">The sequence shown here is derived from an EMBL/GenBank/DDBJ whole genome shotgun (WGS) entry which is preliminary data.</text>
</comment>
<reference evidence="2" key="1">
    <citation type="journal article" date="2020" name="Stud. Mycol.">
        <title>101 Dothideomycetes genomes: a test case for predicting lifestyles and emergence of pathogens.</title>
        <authorList>
            <person name="Haridas S."/>
            <person name="Albert R."/>
            <person name="Binder M."/>
            <person name="Bloem J."/>
            <person name="Labutti K."/>
            <person name="Salamov A."/>
            <person name="Andreopoulos B."/>
            <person name="Baker S."/>
            <person name="Barry K."/>
            <person name="Bills G."/>
            <person name="Bluhm B."/>
            <person name="Cannon C."/>
            <person name="Castanera R."/>
            <person name="Culley D."/>
            <person name="Daum C."/>
            <person name="Ezra D."/>
            <person name="Gonzalez J."/>
            <person name="Henrissat B."/>
            <person name="Kuo A."/>
            <person name="Liang C."/>
            <person name="Lipzen A."/>
            <person name="Lutzoni F."/>
            <person name="Magnuson J."/>
            <person name="Mondo S."/>
            <person name="Nolan M."/>
            <person name="Ohm R."/>
            <person name="Pangilinan J."/>
            <person name="Park H.-J."/>
            <person name="Ramirez L."/>
            <person name="Alfaro M."/>
            <person name="Sun H."/>
            <person name="Tritt A."/>
            <person name="Yoshinaga Y."/>
            <person name="Zwiers L.-H."/>
            <person name="Turgeon B."/>
            <person name="Goodwin S."/>
            <person name="Spatafora J."/>
            <person name="Crous P."/>
            <person name="Grigoriev I."/>
        </authorList>
    </citation>
    <scope>NUCLEOTIDE SEQUENCE</scope>
    <source>
        <strain evidence="2">CBS 130266</strain>
    </source>
</reference>
<dbReference type="Gene3D" id="3.30.160.60">
    <property type="entry name" value="Classic Zinc Finger"/>
    <property type="match status" value="1"/>
</dbReference>
<dbReference type="PANTHER" id="PTHR23225:SF2">
    <property type="entry name" value="AT09679P-RELATED"/>
    <property type="match status" value="1"/>
</dbReference>
<keyword evidence="3" id="KW-1185">Reference proteome</keyword>
<proteinExistence type="predicted"/>
<gene>
    <name evidence="2" type="ORF">EJ08DRAFT_667688</name>
</gene>
<protein>
    <recommendedName>
        <fullName evidence="4">C2H2-type domain-containing protein</fullName>
    </recommendedName>
</protein>
<evidence type="ECO:0000313" key="2">
    <source>
        <dbReference type="EMBL" id="KAF2435717.1"/>
    </source>
</evidence>
<dbReference type="PANTHER" id="PTHR23225">
    <property type="entry name" value="ZINC FINGER PROTEIN"/>
    <property type="match status" value="1"/>
</dbReference>
<dbReference type="InterPro" id="IPR039970">
    <property type="entry name" value="TF_Grauzone"/>
</dbReference>
<evidence type="ECO:0000256" key="1">
    <source>
        <dbReference type="SAM" id="MobiDB-lite"/>
    </source>
</evidence>
<evidence type="ECO:0008006" key="4">
    <source>
        <dbReference type="Google" id="ProtNLM"/>
    </source>
</evidence>
<name>A0A9P4P1V3_9PEZI</name>
<dbReference type="EMBL" id="MU007012">
    <property type="protein sequence ID" value="KAF2435717.1"/>
    <property type="molecule type" value="Genomic_DNA"/>
</dbReference>
<feature type="region of interest" description="Disordered" evidence="1">
    <location>
        <begin position="155"/>
        <end position="205"/>
    </location>
</feature>
<dbReference type="OrthoDB" id="5388486at2759"/>
<dbReference type="Proteomes" id="UP000800235">
    <property type="component" value="Unassembled WGS sequence"/>
</dbReference>
<feature type="region of interest" description="Disordered" evidence="1">
    <location>
        <begin position="228"/>
        <end position="309"/>
    </location>
</feature>
<feature type="compositionally biased region" description="Basic and acidic residues" evidence="1">
    <location>
        <begin position="190"/>
        <end position="205"/>
    </location>
</feature>
<accession>A0A9P4P1V3</accession>
<organism evidence="2 3">
    <name type="scientific">Tothia fuscella</name>
    <dbReference type="NCBI Taxonomy" id="1048955"/>
    <lineage>
        <taxon>Eukaryota</taxon>
        <taxon>Fungi</taxon>
        <taxon>Dikarya</taxon>
        <taxon>Ascomycota</taxon>
        <taxon>Pezizomycotina</taxon>
        <taxon>Dothideomycetes</taxon>
        <taxon>Pleosporomycetidae</taxon>
        <taxon>Venturiales</taxon>
        <taxon>Cylindrosympodiaceae</taxon>
        <taxon>Tothia</taxon>
    </lineage>
</organism>
<dbReference type="GO" id="GO:0003700">
    <property type="term" value="F:DNA-binding transcription factor activity"/>
    <property type="evidence" value="ECO:0007669"/>
    <property type="project" value="InterPro"/>
</dbReference>
<sequence length="501" mass="56524">MEYNLFTDLPQIHYPEDVFSHSQQWPYPHQFHIDSLGRPVQGNRAPSPFGFDLHLETGNNDLEPMVRFVHGSDQPFHSGYTDMKMKDLHISTAYESNSPIHSRQYSPGVSDNSSAGCETLSTCHSDEYGYDYRNGPVIESPDMSQEAFAQATYTGFTTNSPELPPHGGSCNLGQIQQFPEPPMDFGPDQGHSDIDGEGESDHEQDHIHCRSLRGMPRIHVDEDEVLGESIADSPFTDYRSNVDDDDEEGGDSEYKPYSCSSPRTSRSKRGVNGNSKLPAHSRKQSNASTTGRVSKPRNRRPSNPNAIRPFPCPLAGYGCISTFTSKNEWKRHVTTQHVKLGFWRCDMCESTDPLNQTHNDFNRKDLFTQHLRRMHTHHALSLAAVQSSSTLTFSPKHGGGLSEEAVAEHQRRCYLPLRTPPPQSNCLFCQRTFSGEASWDERMEHVGAHFEKERKSGNKFTAPDSWREDPALQDWLVQEGLVEFDGQQWRVGDGRPLRSIS</sequence>
<dbReference type="AlphaFoldDB" id="A0A9P4P1V3"/>
<evidence type="ECO:0000313" key="3">
    <source>
        <dbReference type="Proteomes" id="UP000800235"/>
    </source>
</evidence>